<evidence type="ECO:0000256" key="5">
    <source>
        <dbReference type="ARBA" id="ARBA00023125"/>
    </source>
</evidence>
<dbReference type="EMBL" id="PPFX01000035">
    <property type="protein sequence ID" value="PNU19280.1"/>
    <property type="molecule type" value="Genomic_DNA"/>
</dbReference>
<keyword evidence="2" id="KW-0058">Aromatic hydrocarbons catabolism</keyword>
<dbReference type="PROSITE" id="PS50045">
    <property type="entry name" value="SIGMA54_INTERACT_4"/>
    <property type="match status" value="1"/>
</dbReference>
<dbReference type="InterPro" id="IPR025944">
    <property type="entry name" value="Sigma_54_int_dom_CS"/>
</dbReference>
<dbReference type="OrthoDB" id="9814761at2"/>
<evidence type="ECO:0000313" key="12">
    <source>
        <dbReference type="EMBL" id="PNU19280.1"/>
    </source>
</evidence>
<keyword evidence="4" id="KW-0805">Transcription regulation</keyword>
<evidence type="ECO:0000256" key="3">
    <source>
        <dbReference type="ARBA" id="ARBA00022840"/>
    </source>
</evidence>
<comment type="caution">
    <text evidence="12">The sequence shown here is derived from an EMBL/GenBank/DDBJ whole genome shotgun (WGS) entry which is preliminary data.</text>
</comment>
<reference evidence="12 13" key="1">
    <citation type="journal article" date="2018" name="Genome Announc.">
        <title>Genome Sequence of Geothermobacter sp. HR-1 Iron Reducer from the Loihi Seamount.</title>
        <authorList>
            <person name="Smith H."/>
            <person name="Abuyen K."/>
            <person name="Tremblay J."/>
            <person name="Savalia P."/>
            <person name="Perez-Rodriguez I."/>
            <person name="Emerson D."/>
            <person name="Tully B."/>
            <person name="Amend J."/>
        </authorList>
    </citation>
    <scope>NUCLEOTIDE SEQUENCE [LARGE SCALE GENOMIC DNA]</scope>
    <source>
        <strain evidence="12 13">HR-1</strain>
    </source>
</reference>
<dbReference type="Gene3D" id="1.10.10.60">
    <property type="entry name" value="Homeodomain-like"/>
    <property type="match status" value="1"/>
</dbReference>
<dbReference type="Pfam" id="PF00158">
    <property type="entry name" value="Sigma54_activat"/>
    <property type="match status" value="1"/>
</dbReference>
<feature type="domain" description="ACT" evidence="11">
    <location>
        <begin position="2"/>
        <end position="79"/>
    </location>
</feature>
<dbReference type="Gene3D" id="1.10.8.60">
    <property type="match status" value="1"/>
</dbReference>
<keyword evidence="6" id="KW-0010">Activator</keyword>
<dbReference type="NCBIfam" id="TIGR04381">
    <property type="entry name" value="HTH_TypR"/>
    <property type="match status" value="1"/>
</dbReference>
<evidence type="ECO:0000259" key="10">
    <source>
        <dbReference type="PROSITE" id="PS50112"/>
    </source>
</evidence>
<dbReference type="FunFam" id="3.40.50.300:FF:000006">
    <property type="entry name" value="DNA-binding transcriptional regulator NtrC"/>
    <property type="match status" value="1"/>
</dbReference>
<evidence type="ECO:0000256" key="1">
    <source>
        <dbReference type="ARBA" id="ARBA00022741"/>
    </source>
</evidence>
<dbReference type="InterPro" id="IPR002912">
    <property type="entry name" value="ACT_dom"/>
</dbReference>
<accession>A0A2K2H7R9</accession>
<dbReference type="SUPFAM" id="SSF55021">
    <property type="entry name" value="ACT-like"/>
    <property type="match status" value="1"/>
</dbReference>
<keyword evidence="5" id="KW-0238">DNA-binding</keyword>
<dbReference type="InterPro" id="IPR009057">
    <property type="entry name" value="Homeodomain-like_sf"/>
</dbReference>
<feature type="domain" description="PAS" evidence="10">
    <location>
        <begin position="82"/>
        <end position="136"/>
    </location>
</feature>
<evidence type="ECO:0000313" key="13">
    <source>
        <dbReference type="Proteomes" id="UP000236340"/>
    </source>
</evidence>
<dbReference type="Gene3D" id="3.40.50.300">
    <property type="entry name" value="P-loop containing nucleotide triphosphate hydrolases"/>
    <property type="match status" value="1"/>
</dbReference>
<dbReference type="CDD" id="cd00009">
    <property type="entry name" value="AAA"/>
    <property type="match status" value="1"/>
</dbReference>
<dbReference type="InterPro" id="IPR000014">
    <property type="entry name" value="PAS"/>
</dbReference>
<dbReference type="PROSITE" id="PS50112">
    <property type="entry name" value="PAS"/>
    <property type="match status" value="1"/>
</dbReference>
<name>A0A2K2H7R9_9BACT</name>
<dbReference type="Proteomes" id="UP000236340">
    <property type="component" value="Unassembled WGS sequence"/>
</dbReference>
<dbReference type="Gene3D" id="3.30.70.260">
    <property type="match status" value="1"/>
</dbReference>
<dbReference type="GO" id="GO:0006355">
    <property type="term" value="P:regulation of DNA-templated transcription"/>
    <property type="evidence" value="ECO:0007669"/>
    <property type="project" value="InterPro"/>
</dbReference>
<proteinExistence type="predicted"/>
<evidence type="ECO:0000259" key="9">
    <source>
        <dbReference type="PROSITE" id="PS50045"/>
    </source>
</evidence>
<dbReference type="Gene3D" id="3.30.450.20">
    <property type="entry name" value="PAS domain"/>
    <property type="match status" value="1"/>
</dbReference>
<dbReference type="InterPro" id="IPR058031">
    <property type="entry name" value="AAA_lid_NorR"/>
</dbReference>
<gene>
    <name evidence="12" type="ORF">C2E25_13395</name>
</gene>
<dbReference type="AlphaFoldDB" id="A0A2K2H7R9"/>
<evidence type="ECO:0000256" key="4">
    <source>
        <dbReference type="ARBA" id="ARBA00023015"/>
    </source>
</evidence>
<dbReference type="CDD" id="cd00130">
    <property type="entry name" value="PAS"/>
    <property type="match status" value="1"/>
</dbReference>
<sequence length="517" mass="56546">MKLKFQVIDRVGAMAQIAVVLADKDLNILAMEVEKRDGATFVYLDLETGPQSPLQEAILSSLEAIPNILSVVSIRTMPQERREKRFKVVLDSVSDGILSINEEGELTTINRVARGMLGLTDRELVGRNLRDLDFPDTSLLSCLDGRTYHNVKRSISHGNRRARFLASSQVIRDSKGRIVGAVEVLRDIKGLHEVASAVAGEPQVTFDDMVGQSPALRQAIAFAEKVAPTDGIVSIRGESGTGKELFASAIHVASGCRGPFVPVNCAALPENLLESELFGYVGGAFSGAKKEGRAGLFETAKSGTIFLDEIAEMPAALQAKMLRVIQDGKLRRIGSNEEITVNARVVTATNRDLEQLVRQGRFREDLYYRVNLFPLHIPPLRERLEDIPLLAGHFLFQVNARLGLRARQLTAGALAKLRSHHWPGNVRELRNVIERAAILSGREEIDAESIRFSFEISRPDGVAAAAGGTSLAGQVEQLERRVIAEALQLAPSKRQAAKMLGLSHTGLLKKLKKYGMG</sequence>
<dbReference type="PANTHER" id="PTHR32071:SF117">
    <property type="entry name" value="PTS-DEPENDENT DIHYDROXYACETONE KINASE OPERON REGULATORY PROTEIN-RELATED"/>
    <property type="match status" value="1"/>
</dbReference>
<evidence type="ECO:0000259" key="11">
    <source>
        <dbReference type="PROSITE" id="PS51671"/>
    </source>
</evidence>
<dbReference type="InterPro" id="IPR002078">
    <property type="entry name" value="Sigma_54_int"/>
</dbReference>
<evidence type="ECO:0000256" key="8">
    <source>
        <dbReference type="ARBA" id="ARBA00029500"/>
    </source>
</evidence>
<dbReference type="InterPro" id="IPR035965">
    <property type="entry name" value="PAS-like_dom_sf"/>
</dbReference>
<keyword evidence="7" id="KW-0804">Transcription</keyword>
<feature type="domain" description="Sigma-54 factor interaction" evidence="9">
    <location>
        <begin position="209"/>
        <end position="438"/>
    </location>
</feature>
<evidence type="ECO:0000256" key="7">
    <source>
        <dbReference type="ARBA" id="ARBA00023163"/>
    </source>
</evidence>
<protein>
    <recommendedName>
        <fullName evidence="8">HTH-type transcriptional regulatory protein TyrR</fullName>
    </recommendedName>
</protein>
<dbReference type="SUPFAM" id="SSF46689">
    <property type="entry name" value="Homeodomain-like"/>
    <property type="match status" value="1"/>
</dbReference>
<dbReference type="GO" id="GO:0003677">
    <property type="term" value="F:DNA binding"/>
    <property type="evidence" value="ECO:0007669"/>
    <property type="project" value="UniProtKB-KW"/>
</dbReference>
<dbReference type="NCBIfam" id="TIGR00229">
    <property type="entry name" value="sensory_box"/>
    <property type="match status" value="1"/>
</dbReference>
<dbReference type="InterPro" id="IPR030828">
    <property type="entry name" value="HTH_TyrR"/>
</dbReference>
<organism evidence="12 13">
    <name type="scientific">Geothermobacter hydrogeniphilus</name>
    <dbReference type="NCBI Taxonomy" id="1969733"/>
    <lineage>
        <taxon>Bacteria</taxon>
        <taxon>Pseudomonadati</taxon>
        <taxon>Thermodesulfobacteriota</taxon>
        <taxon>Desulfuromonadia</taxon>
        <taxon>Desulfuromonadales</taxon>
        <taxon>Geothermobacteraceae</taxon>
        <taxon>Geothermobacter</taxon>
    </lineage>
</organism>
<dbReference type="SUPFAM" id="SSF55785">
    <property type="entry name" value="PYP-like sensor domain (PAS domain)"/>
    <property type="match status" value="1"/>
</dbReference>
<dbReference type="InterPro" id="IPR003593">
    <property type="entry name" value="AAA+_ATPase"/>
</dbReference>
<dbReference type="SUPFAM" id="SSF52540">
    <property type="entry name" value="P-loop containing nucleoside triphosphate hydrolases"/>
    <property type="match status" value="1"/>
</dbReference>
<dbReference type="Pfam" id="PF18024">
    <property type="entry name" value="HTH_50"/>
    <property type="match status" value="1"/>
</dbReference>
<dbReference type="PANTHER" id="PTHR32071">
    <property type="entry name" value="TRANSCRIPTIONAL REGULATORY PROTEIN"/>
    <property type="match status" value="1"/>
</dbReference>
<dbReference type="GO" id="GO:0005524">
    <property type="term" value="F:ATP binding"/>
    <property type="evidence" value="ECO:0007669"/>
    <property type="project" value="UniProtKB-KW"/>
</dbReference>
<evidence type="ECO:0000256" key="2">
    <source>
        <dbReference type="ARBA" id="ARBA00022797"/>
    </source>
</evidence>
<evidence type="ECO:0000256" key="6">
    <source>
        <dbReference type="ARBA" id="ARBA00023159"/>
    </source>
</evidence>
<dbReference type="InterPro" id="IPR027417">
    <property type="entry name" value="P-loop_NTPase"/>
</dbReference>
<dbReference type="SMART" id="SM00382">
    <property type="entry name" value="AAA"/>
    <property type="match status" value="1"/>
</dbReference>
<dbReference type="PROSITE" id="PS51671">
    <property type="entry name" value="ACT"/>
    <property type="match status" value="1"/>
</dbReference>
<dbReference type="Pfam" id="PF00989">
    <property type="entry name" value="PAS"/>
    <property type="match status" value="1"/>
</dbReference>
<keyword evidence="1" id="KW-0547">Nucleotide-binding</keyword>
<dbReference type="Pfam" id="PF25601">
    <property type="entry name" value="AAA_lid_14"/>
    <property type="match status" value="1"/>
</dbReference>
<keyword evidence="3" id="KW-0067">ATP-binding</keyword>
<dbReference type="InterPro" id="IPR013767">
    <property type="entry name" value="PAS_fold"/>
</dbReference>
<dbReference type="PROSITE" id="PS00688">
    <property type="entry name" value="SIGMA54_INTERACT_3"/>
    <property type="match status" value="1"/>
</dbReference>
<dbReference type="InterPro" id="IPR045865">
    <property type="entry name" value="ACT-like_dom_sf"/>
</dbReference>
<dbReference type="SMART" id="SM00091">
    <property type="entry name" value="PAS"/>
    <property type="match status" value="1"/>
</dbReference>